<name>A0ABP8LT96_9BACT</name>
<dbReference type="Gene3D" id="2.180.10.10">
    <property type="entry name" value="RHS repeat-associated core"/>
    <property type="match status" value="1"/>
</dbReference>
<sequence>MKTKLLFVVLCCADFVACKNNFDAIFSIEGEKLGEVYYGNTKTQEFKYDNHGRLITDESKYSYYSYTYLSGKRRIVKKIYTDPGFLSSSSTIVNQTLNRKEWVNPLNTPQYAELRYEFDSGNRLVRSEEVTGYSEYEYGADGRIAVRKLYHNGAVTGMHKYSYDVRGNLIRREQYSGGSVSSVTEYQYDEMKSPYFGLIPDRLPGYNTSPNNIIHEKYTVYNYPKAGDESVLTNIALSYQYNSLGYPTERNDGVRFTYLK</sequence>
<gene>
    <name evidence="1" type="ORF">GCM10023091_10790</name>
</gene>
<keyword evidence="2" id="KW-1185">Reference proteome</keyword>
<reference evidence="2" key="1">
    <citation type="journal article" date="2019" name="Int. J. Syst. Evol. Microbiol.">
        <title>The Global Catalogue of Microorganisms (GCM) 10K type strain sequencing project: providing services to taxonomists for standard genome sequencing and annotation.</title>
        <authorList>
            <consortium name="The Broad Institute Genomics Platform"/>
            <consortium name="The Broad Institute Genome Sequencing Center for Infectious Disease"/>
            <person name="Wu L."/>
            <person name="Ma J."/>
        </authorList>
    </citation>
    <scope>NUCLEOTIDE SEQUENCE [LARGE SCALE GENOMIC DNA]</scope>
    <source>
        <strain evidence="2">JCM 31920</strain>
    </source>
</reference>
<protein>
    <recommendedName>
        <fullName evidence="3">YD repeat-containing protein</fullName>
    </recommendedName>
</protein>
<dbReference type="EMBL" id="BAABEY010000011">
    <property type="protein sequence ID" value="GAA4435019.1"/>
    <property type="molecule type" value="Genomic_DNA"/>
</dbReference>
<evidence type="ECO:0000313" key="2">
    <source>
        <dbReference type="Proteomes" id="UP001501508"/>
    </source>
</evidence>
<proteinExistence type="predicted"/>
<accession>A0ABP8LT96</accession>
<evidence type="ECO:0008006" key="3">
    <source>
        <dbReference type="Google" id="ProtNLM"/>
    </source>
</evidence>
<evidence type="ECO:0000313" key="1">
    <source>
        <dbReference type="EMBL" id="GAA4435019.1"/>
    </source>
</evidence>
<dbReference type="Proteomes" id="UP001501508">
    <property type="component" value="Unassembled WGS sequence"/>
</dbReference>
<comment type="caution">
    <text evidence="1">The sequence shown here is derived from an EMBL/GenBank/DDBJ whole genome shotgun (WGS) entry which is preliminary data.</text>
</comment>
<dbReference type="RefSeq" id="WP_345027059.1">
    <property type="nucleotide sequence ID" value="NZ_BAABEY010000011.1"/>
</dbReference>
<organism evidence="1 2">
    <name type="scientific">Ravibacter arvi</name>
    <dbReference type="NCBI Taxonomy" id="2051041"/>
    <lineage>
        <taxon>Bacteria</taxon>
        <taxon>Pseudomonadati</taxon>
        <taxon>Bacteroidota</taxon>
        <taxon>Cytophagia</taxon>
        <taxon>Cytophagales</taxon>
        <taxon>Spirosomataceae</taxon>
        <taxon>Ravibacter</taxon>
    </lineage>
</organism>